<organism evidence="1">
    <name type="scientific">bioreactor metagenome</name>
    <dbReference type="NCBI Taxonomy" id="1076179"/>
    <lineage>
        <taxon>unclassified sequences</taxon>
        <taxon>metagenomes</taxon>
        <taxon>ecological metagenomes</taxon>
    </lineage>
</organism>
<dbReference type="EC" id="3.5.1.4" evidence="1"/>
<keyword evidence="1" id="KW-0378">Hydrolase</keyword>
<dbReference type="GO" id="GO:0004040">
    <property type="term" value="F:amidase activity"/>
    <property type="evidence" value="ECO:0007669"/>
    <property type="project" value="UniProtKB-EC"/>
</dbReference>
<protein>
    <submittedName>
        <fullName evidence="1">Acetamidase</fullName>
        <ecNumber evidence="1">3.5.1.4</ecNumber>
    </submittedName>
</protein>
<name>A0A644WQE0_9ZZZZ</name>
<sequence length="314" mass="33715">MSVAKPYKTIHNCPNCKQLHPHWDCSLAPALVVKPGEIFSLTSPDASNGLLTRQSTSTDMARIDYNKLDPLCGPVFVEGAQVGDVLKVEVLDLELGAWGWTGLIPGFGLLHDEFPQAYLQTFDLTGDSVEILGERFALNPMMGVLGTAPRMRGEFPSIAPTVAGGNIDVRYLQAGATLYLPVFNEGALLSGGDGHGLQGEGEVSGAAIEAPMTSTLRVEILRGTALAAPVLDMSTRNYPETEYRNFLGIGPDLMAAARDATRYAIDALAAVHNIDPHVAYAVFGMVAELRIHEVVDQPNWVVGCMLPRRLFGAV</sequence>
<dbReference type="EMBL" id="VSSQ01001045">
    <property type="protein sequence ID" value="MPM04513.1"/>
    <property type="molecule type" value="Genomic_DNA"/>
</dbReference>
<dbReference type="Gene3D" id="3.10.28.20">
    <property type="entry name" value="Acetamidase/Formamidase-like domains"/>
    <property type="match status" value="1"/>
</dbReference>
<gene>
    <name evidence="1" type="primary">amdA</name>
    <name evidence="1" type="ORF">SDC9_50791</name>
</gene>
<dbReference type="InterPro" id="IPR004304">
    <property type="entry name" value="FmdA_AmdA"/>
</dbReference>
<dbReference type="Pfam" id="PF03069">
    <property type="entry name" value="FmdA_AmdA"/>
    <property type="match status" value="2"/>
</dbReference>
<proteinExistence type="predicted"/>
<dbReference type="PANTHER" id="PTHR31891">
    <property type="entry name" value="FORMAMIDASE C869.04-RELATED"/>
    <property type="match status" value="1"/>
</dbReference>
<evidence type="ECO:0000313" key="1">
    <source>
        <dbReference type="EMBL" id="MPM04513.1"/>
    </source>
</evidence>
<dbReference type="Gene3D" id="2.60.120.580">
    <property type="entry name" value="Acetamidase/Formamidase-like domains"/>
    <property type="match status" value="2"/>
</dbReference>
<dbReference type="SUPFAM" id="SSF141130">
    <property type="entry name" value="Acetamidase/Formamidase-like"/>
    <property type="match status" value="1"/>
</dbReference>
<dbReference type="AlphaFoldDB" id="A0A644WQE0"/>
<dbReference type="PANTHER" id="PTHR31891:SF1">
    <property type="entry name" value="FORMAMIDASE C869.04-RELATED"/>
    <property type="match status" value="1"/>
</dbReference>
<comment type="caution">
    <text evidence="1">The sequence shown here is derived from an EMBL/GenBank/DDBJ whole genome shotgun (WGS) entry which is preliminary data.</text>
</comment>
<accession>A0A644WQE0</accession>
<reference evidence="1" key="1">
    <citation type="submission" date="2019-08" db="EMBL/GenBank/DDBJ databases">
        <authorList>
            <person name="Kucharzyk K."/>
            <person name="Murdoch R.W."/>
            <person name="Higgins S."/>
            <person name="Loffler F."/>
        </authorList>
    </citation>
    <scope>NUCLEOTIDE SEQUENCE</scope>
</reference>